<feature type="compositionally biased region" description="Basic and acidic residues" evidence="1">
    <location>
        <begin position="300"/>
        <end position="315"/>
    </location>
</feature>
<name>A0AAV8DZV1_9POAL</name>
<gene>
    <name evidence="3" type="ORF">LUZ62_037485</name>
    <name evidence="2" type="ORF">LUZ62_057003</name>
</gene>
<comment type="caution">
    <text evidence="2">The sequence shown here is derived from an EMBL/GenBank/DDBJ whole genome shotgun (WGS) entry which is preliminary data.</text>
</comment>
<feature type="region of interest" description="Disordered" evidence="1">
    <location>
        <begin position="1"/>
        <end position="102"/>
    </location>
</feature>
<dbReference type="PANTHER" id="PTHR33448:SF10">
    <property type="entry name" value="PROTAMINE P1 FAMILY PROTEIN"/>
    <property type="match status" value="1"/>
</dbReference>
<dbReference type="Proteomes" id="UP001140206">
    <property type="component" value="Chromosome 3"/>
</dbReference>
<feature type="region of interest" description="Disordered" evidence="1">
    <location>
        <begin position="300"/>
        <end position="335"/>
    </location>
</feature>
<feature type="compositionally biased region" description="Basic and acidic residues" evidence="1">
    <location>
        <begin position="175"/>
        <end position="185"/>
    </location>
</feature>
<accession>A0AAV8DZV1</accession>
<proteinExistence type="predicted"/>
<feature type="compositionally biased region" description="Acidic residues" evidence="1">
    <location>
        <begin position="316"/>
        <end position="329"/>
    </location>
</feature>
<reference evidence="2" key="1">
    <citation type="submission" date="2022-08" db="EMBL/GenBank/DDBJ databases">
        <authorList>
            <person name="Marques A."/>
        </authorList>
    </citation>
    <scope>NUCLEOTIDE SEQUENCE</scope>
    <source>
        <strain evidence="2">RhyPub2mFocal</strain>
        <tissue evidence="2">Leaves</tissue>
    </source>
</reference>
<dbReference type="Proteomes" id="UP001140206">
    <property type="component" value="Chromosome 2"/>
</dbReference>
<dbReference type="EMBL" id="JAMFTS010000002">
    <property type="protein sequence ID" value="KAJ4786239.1"/>
    <property type="molecule type" value="Genomic_DNA"/>
</dbReference>
<feature type="compositionally biased region" description="Acidic residues" evidence="1">
    <location>
        <begin position="222"/>
        <end position="236"/>
    </location>
</feature>
<dbReference type="EMBL" id="JAMFTS010000003">
    <property type="protein sequence ID" value="KAJ4772746.1"/>
    <property type="molecule type" value="Genomic_DNA"/>
</dbReference>
<evidence type="ECO:0000313" key="3">
    <source>
        <dbReference type="EMBL" id="KAJ4786239.1"/>
    </source>
</evidence>
<feature type="region of interest" description="Disordered" evidence="1">
    <location>
        <begin position="175"/>
        <end position="247"/>
    </location>
</feature>
<dbReference type="AlphaFoldDB" id="A0AAV8DZV1"/>
<feature type="compositionally biased region" description="Basic residues" evidence="1">
    <location>
        <begin position="82"/>
        <end position="102"/>
    </location>
</feature>
<organism evidence="2 4">
    <name type="scientific">Rhynchospora pubera</name>
    <dbReference type="NCBI Taxonomy" id="906938"/>
    <lineage>
        <taxon>Eukaryota</taxon>
        <taxon>Viridiplantae</taxon>
        <taxon>Streptophyta</taxon>
        <taxon>Embryophyta</taxon>
        <taxon>Tracheophyta</taxon>
        <taxon>Spermatophyta</taxon>
        <taxon>Magnoliopsida</taxon>
        <taxon>Liliopsida</taxon>
        <taxon>Poales</taxon>
        <taxon>Cyperaceae</taxon>
        <taxon>Cyperoideae</taxon>
        <taxon>Rhynchosporeae</taxon>
        <taxon>Rhynchospora</taxon>
    </lineage>
</organism>
<evidence type="ECO:0000256" key="1">
    <source>
        <dbReference type="SAM" id="MobiDB-lite"/>
    </source>
</evidence>
<keyword evidence="4" id="KW-1185">Reference proteome</keyword>
<feature type="compositionally biased region" description="Polar residues" evidence="1">
    <location>
        <begin position="188"/>
        <end position="211"/>
    </location>
</feature>
<sequence>MAMMTPRTVAIASSPGRAEKLPAPPGLARLFIRKSRSRPGARASPMFGVRSRSVGPTGRTNGTEGEEPSSPKVTCIGQVRIKAGKKNKKKKPKPKPKSKPGVKCRCLQRALFCGTVFEKKKKKKNDTALRRLWPCLSMSSCHKQSYGEKRKEAVKEGDRVVALGLAGIRENKIGSEVRQKDEEPARLSNFSAEPNRLSNYNEEPARSSNYARRSFTGREEVSDQEEEEEEEKDEREDEKVYVSSATTTPPKNALLLMRCRSAPQHHNRFAPSALTNIDETMEVVRMEEAEKGMGVIMEKKETDEETRVESQKESVEGEEEDEEEEEEDEMRCSSARPLVLTRCKSEPASKGEEMMAPVGPEMASTSCFWAHTGSGSRQRKAVPGIGHEQRTSPLPSR</sequence>
<evidence type="ECO:0000313" key="2">
    <source>
        <dbReference type="EMBL" id="KAJ4772746.1"/>
    </source>
</evidence>
<dbReference type="PANTHER" id="PTHR33448">
    <property type="entry name" value="CHLOROPLAST PROTEIN HCF243-RELATED"/>
    <property type="match status" value="1"/>
</dbReference>
<protein>
    <submittedName>
        <fullName evidence="2">Protamine P1 family protein</fullName>
    </submittedName>
</protein>
<evidence type="ECO:0000313" key="4">
    <source>
        <dbReference type="Proteomes" id="UP001140206"/>
    </source>
</evidence>
<feature type="region of interest" description="Disordered" evidence="1">
    <location>
        <begin position="371"/>
        <end position="397"/>
    </location>
</feature>